<dbReference type="Gene3D" id="3.20.20.140">
    <property type="entry name" value="Metal-dependent hydrolases"/>
    <property type="match status" value="1"/>
</dbReference>
<dbReference type="Pfam" id="PF17657">
    <property type="entry name" value="DNA_pol3_finger"/>
    <property type="match status" value="1"/>
</dbReference>
<evidence type="ECO:0000256" key="5">
    <source>
        <dbReference type="ARBA" id="ARBA00022932"/>
    </source>
</evidence>
<dbReference type="Pfam" id="PF02811">
    <property type="entry name" value="PHP"/>
    <property type="match status" value="1"/>
</dbReference>
<dbReference type="InterPro" id="IPR004013">
    <property type="entry name" value="PHP_dom"/>
</dbReference>
<keyword evidence="5" id="KW-0239">DNA-directed DNA polymerase</keyword>
<dbReference type="InterPro" id="IPR029460">
    <property type="entry name" value="DNAPol_HHH"/>
</dbReference>
<evidence type="ECO:0000259" key="7">
    <source>
        <dbReference type="SMART" id="SM00481"/>
    </source>
</evidence>
<evidence type="ECO:0000256" key="1">
    <source>
        <dbReference type="ARBA" id="ARBA00012417"/>
    </source>
</evidence>
<dbReference type="InterPro" id="IPR004805">
    <property type="entry name" value="DnaE2/DnaE/PolC"/>
</dbReference>
<dbReference type="GO" id="GO:0008408">
    <property type="term" value="F:3'-5' exonuclease activity"/>
    <property type="evidence" value="ECO:0007669"/>
    <property type="project" value="InterPro"/>
</dbReference>
<dbReference type="RefSeq" id="WP_207859508.1">
    <property type="nucleotide sequence ID" value="NZ_JAFREP010000013.1"/>
</dbReference>
<dbReference type="Proteomes" id="UP000664417">
    <property type="component" value="Unassembled WGS sequence"/>
</dbReference>
<gene>
    <name evidence="8" type="ORF">J3U88_14090</name>
</gene>
<organism evidence="8 9">
    <name type="scientific">Acanthopleuribacter pedis</name>
    <dbReference type="NCBI Taxonomy" id="442870"/>
    <lineage>
        <taxon>Bacteria</taxon>
        <taxon>Pseudomonadati</taxon>
        <taxon>Acidobacteriota</taxon>
        <taxon>Holophagae</taxon>
        <taxon>Acanthopleuribacterales</taxon>
        <taxon>Acanthopleuribacteraceae</taxon>
        <taxon>Acanthopleuribacter</taxon>
    </lineage>
</organism>
<sequence length="996" mass="113010">MATGAAAGTRFQHIHIHSQYSLMWGTAPIEGLAKVLRARGQKVFPLSDRNGLYGLVEHLQVCRDYDLRPVVGCELVANGEWAHCLVKTREGYHNLCTMLTQAYRDPRWSPARALRDLHEGLIVITNCDAVLEETHATAEVYADLWPGDLKGARRCRERWGVPLVANAHAYTVTPEAHHLHRVLRAIDTNSKLSRLDPDAVMPAASYLASADEMIARFETEPKALRATHEILEACTYVPTIGALIFPPSRFDDHQKVLRDKTYAGLMRRYGQLTPQICERADRELDMIRRKGFSNCFLVIEDVVGRFSLTCGRGSAAASIVSYALGITHVDPIKHNLFFERFLNPGRVDPPDIDIDFAWDERDRVRDYLWQRYGGEHIAMVCNHNRLQPRSAMRELAKVYGLDAREIEKVSHDLVKHKRARDKKRALDLADPWPEIVQLARRLEGVPRHISVHCGGVVITPDPITHHCPLRPMPIGYDVVPWDKDGVEDYGFVKLDFLGNRSLAVIRDCLASVRENYRVDMDYASLNPVDDPRTSELIRSGNTMGCFYVESPATRQLLQKVRMGDFETLVAVSSIIRPAANKVTGEWIKRHRWMCDEQGRRRPDRKPNWRPIHPDFEATLDESHGLMIYQEDVTRTAMAVAGFSAAEGDVLRKIISKKHKQKVLADYREKFVAGCIKHGLDQARADTIWQMMMSFAGYSFCKPHSASYAMVSFKSAFLKFHYPAEFMAAVISNQGGFYSAYAYLSHARRLGLTVVPPEINGSRVAYHGYRGTIRIGFMQIKGIPQALRERIVAVRQDGPYVDLNDFLQRVRPPLEACKRLILAGCFDVLEPERNRPTLIWRALHWFACHQRQHEDLWDAPVRAEELPEMEDYPAATKLALERRLLGFLVSLHPLHLYKEVLAKVARIRAADIAGYVGRKVCLAGWLITGKTVTTKEDEAMSFLTFEDESDVFETVLFPRAYAQYAPLLDRAHAYLVQGTVCDEMGAVSVTIEALVRL</sequence>
<keyword evidence="9" id="KW-1185">Reference proteome</keyword>
<comment type="caution">
    <text evidence="8">The sequence shown here is derived from an EMBL/GenBank/DDBJ whole genome shotgun (WGS) entry which is preliminary data.</text>
</comment>
<dbReference type="Pfam" id="PF14579">
    <property type="entry name" value="HHH_6"/>
    <property type="match status" value="1"/>
</dbReference>
<accession>A0A8J7Q8E1</accession>
<keyword evidence="4" id="KW-0235">DNA replication</keyword>
<dbReference type="Pfam" id="PF07733">
    <property type="entry name" value="DNA_pol3_alpha"/>
    <property type="match status" value="1"/>
</dbReference>
<comment type="catalytic activity">
    <reaction evidence="6">
        <text>DNA(n) + a 2'-deoxyribonucleoside 5'-triphosphate = DNA(n+1) + diphosphate</text>
        <dbReference type="Rhea" id="RHEA:22508"/>
        <dbReference type="Rhea" id="RHEA-COMP:17339"/>
        <dbReference type="Rhea" id="RHEA-COMP:17340"/>
        <dbReference type="ChEBI" id="CHEBI:33019"/>
        <dbReference type="ChEBI" id="CHEBI:61560"/>
        <dbReference type="ChEBI" id="CHEBI:173112"/>
        <dbReference type="EC" id="2.7.7.7"/>
    </reaction>
</comment>
<keyword evidence="2" id="KW-0808">Transferase</keyword>
<dbReference type="GO" id="GO:0006260">
    <property type="term" value="P:DNA replication"/>
    <property type="evidence" value="ECO:0007669"/>
    <property type="project" value="UniProtKB-KW"/>
</dbReference>
<evidence type="ECO:0000256" key="6">
    <source>
        <dbReference type="ARBA" id="ARBA00049244"/>
    </source>
</evidence>
<dbReference type="InterPro" id="IPR003141">
    <property type="entry name" value="Pol/His_phosphatase_N"/>
</dbReference>
<reference evidence="8" key="1">
    <citation type="submission" date="2021-03" db="EMBL/GenBank/DDBJ databases">
        <authorList>
            <person name="Wang G."/>
        </authorList>
    </citation>
    <scope>NUCLEOTIDE SEQUENCE</scope>
    <source>
        <strain evidence="8">KCTC 12899</strain>
    </source>
</reference>
<feature type="domain" description="Polymerase/histidinol phosphatase N-terminal" evidence="7">
    <location>
        <begin position="12"/>
        <end position="79"/>
    </location>
</feature>
<keyword evidence="3" id="KW-0548">Nucleotidyltransferase</keyword>
<proteinExistence type="predicted"/>
<dbReference type="InterPro" id="IPR011708">
    <property type="entry name" value="DNA_pol3_alpha_NTPase_dom"/>
</dbReference>
<evidence type="ECO:0000256" key="2">
    <source>
        <dbReference type="ARBA" id="ARBA00022679"/>
    </source>
</evidence>
<protein>
    <recommendedName>
        <fullName evidence="1">DNA-directed DNA polymerase</fullName>
        <ecNumber evidence="1">2.7.7.7</ecNumber>
    </recommendedName>
</protein>
<dbReference type="GO" id="GO:0003887">
    <property type="term" value="F:DNA-directed DNA polymerase activity"/>
    <property type="evidence" value="ECO:0007669"/>
    <property type="project" value="UniProtKB-KW"/>
</dbReference>
<dbReference type="SMART" id="SM00481">
    <property type="entry name" value="POLIIIAc"/>
    <property type="match status" value="1"/>
</dbReference>
<dbReference type="AlphaFoldDB" id="A0A8J7Q8E1"/>
<name>A0A8J7Q8E1_9BACT</name>
<dbReference type="NCBIfam" id="TIGR00594">
    <property type="entry name" value="polc"/>
    <property type="match status" value="1"/>
</dbReference>
<evidence type="ECO:0000256" key="3">
    <source>
        <dbReference type="ARBA" id="ARBA00022695"/>
    </source>
</evidence>
<dbReference type="CDD" id="cd04485">
    <property type="entry name" value="DnaE_OBF"/>
    <property type="match status" value="1"/>
</dbReference>
<evidence type="ECO:0000256" key="4">
    <source>
        <dbReference type="ARBA" id="ARBA00022705"/>
    </source>
</evidence>
<dbReference type="SUPFAM" id="SSF89550">
    <property type="entry name" value="PHP domain-like"/>
    <property type="match status" value="1"/>
</dbReference>
<dbReference type="InterPro" id="IPR040982">
    <property type="entry name" value="DNA_pol3_finger"/>
</dbReference>
<dbReference type="Gene3D" id="1.10.150.870">
    <property type="match status" value="1"/>
</dbReference>
<evidence type="ECO:0000313" key="8">
    <source>
        <dbReference type="EMBL" id="MBO1319602.1"/>
    </source>
</evidence>
<dbReference type="EC" id="2.7.7.7" evidence="1"/>
<evidence type="ECO:0000313" key="9">
    <source>
        <dbReference type="Proteomes" id="UP000664417"/>
    </source>
</evidence>
<dbReference type="EMBL" id="JAFREP010000013">
    <property type="protein sequence ID" value="MBO1319602.1"/>
    <property type="molecule type" value="Genomic_DNA"/>
</dbReference>
<dbReference type="InterPro" id="IPR016195">
    <property type="entry name" value="Pol/histidinol_Pase-like"/>
</dbReference>
<dbReference type="PANTHER" id="PTHR32294">
    <property type="entry name" value="DNA POLYMERASE III SUBUNIT ALPHA"/>
    <property type="match status" value="1"/>
</dbReference>